<evidence type="ECO:0000313" key="3">
    <source>
        <dbReference type="Proteomes" id="UP000028486"/>
    </source>
</evidence>
<keyword evidence="1" id="KW-0732">Signal</keyword>
<dbReference type="STRING" id="1244531.CIG2463D_1098"/>
<dbReference type="AlphaFoldDB" id="A0A076F9J1"/>
<evidence type="ECO:0000256" key="1">
    <source>
        <dbReference type="SAM" id="SignalP"/>
    </source>
</evidence>
<sequence length="127" mass="14697">MKIFFAFLLAIFYVGCAKNINIQKDEAPQVPFQDENQTYNIEISYMNPNEQNEKDILLAYGSYLDDAKVELQEDIAVNLIGKKELQKAKFDAMARQIAGYLRDFRGIKNQVLIAYKLDEKTLFKGKF</sequence>
<dbReference type="Proteomes" id="UP000028486">
    <property type="component" value="Chromosome"/>
</dbReference>
<feature type="chain" id="PRO_5001711854" description="Lipoprotein" evidence="1">
    <location>
        <begin position="18"/>
        <end position="127"/>
    </location>
</feature>
<organism evidence="2 3">
    <name type="scientific">Campylobacter iguaniorum</name>
    <dbReference type="NCBI Taxonomy" id="1244531"/>
    <lineage>
        <taxon>Bacteria</taxon>
        <taxon>Pseudomonadati</taxon>
        <taxon>Campylobacterota</taxon>
        <taxon>Epsilonproteobacteria</taxon>
        <taxon>Campylobacterales</taxon>
        <taxon>Campylobacteraceae</taxon>
        <taxon>Campylobacter</taxon>
    </lineage>
</organism>
<dbReference type="eggNOG" id="ENOG5031K9E">
    <property type="taxonomic scope" value="Bacteria"/>
</dbReference>
<dbReference type="OrthoDB" id="5360142at2"/>
<dbReference type="RefSeq" id="WP_038454448.1">
    <property type="nucleotide sequence ID" value="NZ_CP009043.1"/>
</dbReference>
<name>A0A076F9J1_9BACT</name>
<gene>
    <name evidence="2" type="ORF">CIG1485E_1044</name>
</gene>
<dbReference type="KEGG" id="caj:CIG1485E_1044"/>
<dbReference type="HOGENOM" id="CLU_1902825_0_0_7"/>
<protein>
    <recommendedName>
        <fullName evidence="4">Lipoprotein</fullName>
    </recommendedName>
</protein>
<reference evidence="3" key="1">
    <citation type="journal article" date="2014" name="Genome Announc.">
        <title>Complete Genome Sequence of Campylobacter iguaniorum Strain 1485ET, Isolated from a Bearded Dragon (Pogona vitticeps).</title>
        <authorList>
            <person name="Gilbert M.J."/>
            <person name="Miller W.G."/>
            <person name="Yee E."/>
            <person name="Kik M."/>
            <person name="Wagenaar J.A."/>
            <person name="Duim B."/>
        </authorList>
    </citation>
    <scope>NUCLEOTIDE SEQUENCE [LARGE SCALE GENOMIC DNA]</scope>
    <source>
        <strain evidence="3">1485E</strain>
    </source>
</reference>
<proteinExistence type="predicted"/>
<dbReference type="EMBL" id="CP009043">
    <property type="protein sequence ID" value="AII14880.1"/>
    <property type="molecule type" value="Genomic_DNA"/>
</dbReference>
<accession>A0A076F9J1</accession>
<evidence type="ECO:0000313" key="2">
    <source>
        <dbReference type="EMBL" id="AII14880.1"/>
    </source>
</evidence>
<evidence type="ECO:0008006" key="4">
    <source>
        <dbReference type="Google" id="ProtNLM"/>
    </source>
</evidence>
<feature type="signal peptide" evidence="1">
    <location>
        <begin position="1"/>
        <end position="17"/>
    </location>
</feature>
<keyword evidence="3" id="KW-1185">Reference proteome</keyword>